<evidence type="ECO:0000256" key="8">
    <source>
        <dbReference type="ARBA" id="ARBA00048090"/>
    </source>
</evidence>
<dbReference type="GO" id="GO:0046316">
    <property type="term" value="F:gluconokinase activity"/>
    <property type="evidence" value="ECO:0007669"/>
    <property type="project" value="UniProtKB-EC"/>
</dbReference>
<dbReference type="InterPro" id="IPR027417">
    <property type="entry name" value="P-loop_NTPase"/>
</dbReference>
<name>A0AAV3U8U4_9ALTE</name>
<evidence type="ECO:0000256" key="2">
    <source>
        <dbReference type="ARBA" id="ARBA00008420"/>
    </source>
</evidence>
<evidence type="ECO:0000256" key="6">
    <source>
        <dbReference type="ARBA" id="ARBA00022777"/>
    </source>
</evidence>
<accession>A0AAV3U8U4</accession>
<protein>
    <recommendedName>
        <fullName evidence="3 9">Gluconokinase</fullName>
        <ecNumber evidence="3 9">2.7.1.12</ecNumber>
    </recommendedName>
</protein>
<dbReference type="CDD" id="cd02021">
    <property type="entry name" value="GntK"/>
    <property type="match status" value="1"/>
</dbReference>
<dbReference type="Pfam" id="PF13671">
    <property type="entry name" value="AAA_33"/>
    <property type="match status" value="1"/>
</dbReference>
<dbReference type="RefSeq" id="WP_345427583.1">
    <property type="nucleotide sequence ID" value="NZ_AP031496.1"/>
</dbReference>
<evidence type="ECO:0000313" key="11">
    <source>
        <dbReference type="Proteomes" id="UP001409585"/>
    </source>
</evidence>
<gene>
    <name evidence="10" type="ORF">GCM10025791_44970</name>
</gene>
<dbReference type="SUPFAM" id="SSF52540">
    <property type="entry name" value="P-loop containing nucleoside triphosphate hydrolases"/>
    <property type="match status" value="1"/>
</dbReference>
<keyword evidence="11" id="KW-1185">Reference proteome</keyword>
<dbReference type="Gene3D" id="3.40.50.300">
    <property type="entry name" value="P-loop containing nucleotide triphosphate hydrolases"/>
    <property type="match status" value="1"/>
</dbReference>
<evidence type="ECO:0000256" key="7">
    <source>
        <dbReference type="ARBA" id="ARBA00022840"/>
    </source>
</evidence>
<organism evidence="10 11">
    <name type="scientific">Halioxenophilus aromaticivorans</name>
    <dbReference type="NCBI Taxonomy" id="1306992"/>
    <lineage>
        <taxon>Bacteria</taxon>
        <taxon>Pseudomonadati</taxon>
        <taxon>Pseudomonadota</taxon>
        <taxon>Gammaproteobacteria</taxon>
        <taxon>Alteromonadales</taxon>
        <taxon>Alteromonadaceae</taxon>
        <taxon>Halioxenophilus</taxon>
    </lineage>
</organism>
<dbReference type="GO" id="GO:0005524">
    <property type="term" value="F:ATP binding"/>
    <property type="evidence" value="ECO:0007669"/>
    <property type="project" value="UniProtKB-KW"/>
</dbReference>
<dbReference type="EMBL" id="BAABLX010000077">
    <property type="protein sequence ID" value="GAA4959071.1"/>
    <property type="molecule type" value="Genomic_DNA"/>
</dbReference>
<evidence type="ECO:0000256" key="9">
    <source>
        <dbReference type="RuleBase" id="RU363066"/>
    </source>
</evidence>
<keyword evidence="7 9" id="KW-0067">ATP-binding</keyword>
<dbReference type="NCBIfam" id="TIGR01313">
    <property type="entry name" value="therm_gnt_kin"/>
    <property type="match status" value="1"/>
</dbReference>
<dbReference type="EC" id="2.7.1.12" evidence="3 9"/>
<dbReference type="GO" id="GO:0005975">
    <property type="term" value="P:carbohydrate metabolic process"/>
    <property type="evidence" value="ECO:0007669"/>
    <property type="project" value="InterPro"/>
</dbReference>
<dbReference type="PANTHER" id="PTHR43442:SF3">
    <property type="entry name" value="GLUCONOKINASE-RELATED"/>
    <property type="match status" value="1"/>
</dbReference>
<evidence type="ECO:0000256" key="4">
    <source>
        <dbReference type="ARBA" id="ARBA00022679"/>
    </source>
</evidence>
<comment type="catalytic activity">
    <reaction evidence="8 9">
        <text>D-gluconate + ATP = 6-phospho-D-gluconate + ADP + H(+)</text>
        <dbReference type="Rhea" id="RHEA:19433"/>
        <dbReference type="ChEBI" id="CHEBI:15378"/>
        <dbReference type="ChEBI" id="CHEBI:18391"/>
        <dbReference type="ChEBI" id="CHEBI:30616"/>
        <dbReference type="ChEBI" id="CHEBI:58759"/>
        <dbReference type="ChEBI" id="CHEBI:456216"/>
        <dbReference type="EC" id="2.7.1.12"/>
    </reaction>
</comment>
<evidence type="ECO:0000313" key="10">
    <source>
        <dbReference type="EMBL" id="GAA4959071.1"/>
    </source>
</evidence>
<evidence type="ECO:0000256" key="1">
    <source>
        <dbReference type="ARBA" id="ARBA00004761"/>
    </source>
</evidence>
<reference evidence="11" key="1">
    <citation type="journal article" date="2019" name="Int. J. Syst. Evol. Microbiol.">
        <title>The Global Catalogue of Microorganisms (GCM) 10K type strain sequencing project: providing services to taxonomists for standard genome sequencing and annotation.</title>
        <authorList>
            <consortium name="The Broad Institute Genomics Platform"/>
            <consortium name="The Broad Institute Genome Sequencing Center for Infectious Disease"/>
            <person name="Wu L."/>
            <person name="Ma J."/>
        </authorList>
    </citation>
    <scope>NUCLEOTIDE SEQUENCE [LARGE SCALE GENOMIC DNA]</scope>
    <source>
        <strain evidence="11">JCM 19134</strain>
    </source>
</reference>
<dbReference type="InterPro" id="IPR006001">
    <property type="entry name" value="Therm_gnt_kin"/>
</dbReference>
<proteinExistence type="inferred from homology"/>
<keyword evidence="6 9" id="KW-0418">Kinase</keyword>
<dbReference type="GO" id="GO:0005737">
    <property type="term" value="C:cytoplasm"/>
    <property type="evidence" value="ECO:0007669"/>
    <property type="project" value="TreeGrafter"/>
</dbReference>
<sequence>MSKAIVVMGVSGCGKSSLAAALAETLGWKFVEGDALHPPANIDKMARGQALTDADRAPFLANVGQAIAAAASTGVVASCSALKVAYRNQLRQHCPEIIFILPKVSQEELQRRVQARPNHFMPASLLASQLATLEPFAEHEAAISVDGCLPLSQQVQYLRQQLSL</sequence>
<keyword evidence="5 9" id="KW-0547">Nucleotide-binding</keyword>
<comment type="pathway">
    <text evidence="1">Carbohydrate acid metabolism.</text>
</comment>
<evidence type="ECO:0000256" key="5">
    <source>
        <dbReference type="ARBA" id="ARBA00022741"/>
    </source>
</evidence>
<keyword evidence="4 9" id="KW-0808">Transferase</keyword>
<evidence type="ECO:0000256" key="3">
    <source>
        <dbReference type="ARBA" id="ARBA00012054"/>
    </source>
</evidence>
<dbReference type="AlphaFoldDB" id="A0AAV3U8U4"/>
<dbReference type="PANTHER" id="PTHR43442">
    <property type="entry name" value="GLUCONOKINASE-RELATED"/>
    <property type="match status" value="1"/>
</dbReference>
<dbReference type="Proteomes" id="UP001409585">
    <property type="component" value="Unassembled WGS sequence"/>
</dbReference>
<comment type="similarity">
    <text evidence="2 9">Belongs to the gluconokinase GntK/GntV family.</text>
</comment>
<comment type="caution">
    <text evidence="10">The sequence shown here is derived from an EMBL/GenBank/DDBJ whole genome shotgun (WGS) entry which is preliminary data.</text>
</comment>